<name>A0AAV4PJ93_9ARAC</name>
<accession>A0AAV4PJ93</accession>
<protein>
    <submittedName>
        <fullName evidence="1">Uncharacterized protein</fullName>
    </submittedName>
</protein>
<reference evidence="1 2" key="1">
    <citation type="submission" date="2021-06" db="EMBL/GenBank/DDBJ databases">
        <title>Caerostris darwini draft genome.</title>
        <authorList>
            <person name="Kono N."/>
            <person name="Arakawa K."/>
        </authorList>
    </citation>
    <scope>NUCLEOTIDE SEQUENCE [LARGE SCALE GENOMIC DNA]</scope>
</reference>
<dbReference type="Proteomes" id="UP001054837">
    <property type="component" value="Unassembled WGS sequence"/>
</dbReference>
<dbReference type="AlphaFoldDB" id="A0AAV4PJ93"/>
<organism evidence="1 2">
    <name type="scientific">Caerostris darwini</name>
    <dbReference type="NCBI Taxonomy" id="1538125"/>
    <lineage>
        <taxon>Eukaryota</taxon>
        <taxon>Metazoa</taxon>
        <taxon>Ecdysozoa</taxon>
        <taxon>Arthropoda</taxon>
        <taxon>Chelicerata</taxon>
        <taxon>Arachnida</taxon>
        <taxon>Araneae</taxon>
        <taxon>Araneomorphae</taxon>
        <taxon>Entelegynae</taxon>
        <taxon>Araneoidea</taxon>
        <taxon>Araneidae</taxon>
        <taxon>Caerostris</taxon>
    </lineage>
</organism>
<comment type="caution">
    <text evidence="1">The sequence shown here is derived from an EMBL/GenBank/DDBJ whole genome shotgun (WGS) entry which is preliminary data.</text>
</comment>
<evidence type="ECO:0000313" key="1">
    <source>
        <dbReference type="EMBL" id="GIX95969.1"/>
    </source>
</evidence>
<gene>
    <name evidence="1" type="ORF">CDAR_408841</name>
</gene>
<proteinExistence type="predicted"/>
<sequence length="118" mass="13992">MSRYRSTDRRQHVKELNRIRCDGKKRSLYLAFIMGAQNRQESIKRGVRGLPDERKRIELNLNVELQLRRKNFFFFNFQALCAWSSSLKWNIGFLFLLVSFEKGIIGVMRVGLLSHDNL</sequence>
<evidence type="ECO:0000313" key="2">
    <source>
        <dbReference type="Proteomes" id="UP001054837"/>
    </source>
</evidence>
<keyword evidence="2" id="KW-1185">Reference proteome</keyword>
<dbReference type="EMBL" id="BPLQ01002841">
    <property type="protein sequence ID" value="GIX95969.1"/>
    <property type="molecule type" value="Genomic_DNA"/>
</dbReference>